<dbReference type="SMART" id="SM00823">
    <property type="entry name" value="PKS_PP"/>
    <property type="match status" value="1"/>
</dbReference>
<dbReference type="GO" id="GO:0031177">
    <property type="term" value="F:phosphopantetheine binding"/>
    <property type="evidence" value="ECO:0007669"/>
    <property type="project" value="InterPro"/>
</dbReference>
<dbReference type="SUPFAM" id="SSF47336">
    <property type="entry name" value="ACP-like"/>
    <property type="match status" value="1"/>
</dbReference>
<dbReference type="InterPro" id="IPR036736">
    <property type="entry name" value="ACP-like_sf"/>
</dbReference>
<dbReference type="GO" id="GO:0005737">
    <property type="term" value="C:cytoplasm"/>
    <property type="evidence" value="ECO:0007669"/>
    <property type="project" value="TreeGrafter"/>
</dbReference>
<keyword evidence="7" id="KW-1185">Reference proteome</keyword>
<dbReference type="PANTHER" id="PTHR45527:SF1">
    <property type="entry name" value="FATTY ACID SYNTHASE"/>
    <property type="match status" value="1"/>
</dbReference>
<keyword evidence="4" id="KW-0472">Membrane</keyword>
<dbReference type="InterPro" id="IPR020806">
    <property type="entry name" value="PKS_PP-bd"/>
</dbReference>
<feature type="region of interest" description="Disordered" evidence="3">
    <location>
        <begin position="852"/>
        <end position="882"/>
    </location>
</feature>
<dbReference type="PROSITE" id="PS00012">
    <property type="entry name" value="PHOSPHOPANTETHEINE"/>
    <property type="match status" value="1"/>
</dbReference>
<evidence type="ECO:0000256" key="1">
    <source>
        <dbReference type="ARBA" id="ARBA00022450"/>
    </source>
</evidence>
<feature type="region of interest" description="Disordered" evidence="3">
    <location>
        <begin position="533"/>
        <end position="561"/>
    </location>
</feature>
<organism evidence="6 7">
    <name type="scientific">Terrabacter aerolatus</name>
    <dbReference type="NCBI Taxonomy" id="422442"/>
    <lineage>
        <taxon>Bacteria</taxon>
        <taxon>Bacillati</taxon>
        <taxon>Actinomycetota</taxon>
        <taxon>Actinomycetes</taxon>
        <taxon>Micrococcales</taxon>
        <taxon>Intrasporangiaceae</taxon>
        <taxon>Terrabacter</taxon>
    </lineage>
</organism>
<gene>
    <name evidence="6" type="ORF">TAE01_25080</name>
</gene>
<evidence type="ECO:0000313" key="7">
    <source>
        <dbReference type="Proteomes" id="UP000321534"/>
    </source>
</evidence>
<dbReference type="InterPro" id="IPR011004">
    <property type="entry name" value="Trimer_LpxA-like_sf"/>
</dbReference>
<dbReference type="InterPro" id="IPR006162">
    <property type="entry name" value="Ppantetheine_attach_site"/>
</dbReference>
<dbReference type="InterPro" id="IPR020845">
    <property type="entry name" value="AMP-binding_CS"/>
</dbReference>
<evidence type="ECO:0000256" key="2">
    <source>
        <dbReference type="ARBA" id="ARBA00022553"/>
    </source>
</evidence>
<dbReference type="EMBL" id="BJYX01000012">
    <property type="protein sequence ID" value="GEO30698.1"/>
    <property type="molecule type" value="Genomic_DNA"/>
</dbReference>
<dbReference type="InterPro" id="IPR045851">
    <property type="entry name" value="AMP-bd_C_sf"/>
</dbReference>
<dbReference type="Proteomes" id="UP000321534">
    <property type="component" value="Unassembled WGS sequence"/>
</dbReference>
<dbReference type="Pfam" id="PF13193">
    <property type="entry name" value="AMP-binding_C"/>
    <property type="match status" value="1"/>
</dbReference>
<dbReference type="FunFam" id="3.40.50.980:FF:000001">
    <property type="entry name" value="Non-ribosomal peptide synthetase"/>
    <property type="match status" value="1"/>
</dbReference>
<proteinExistence type="predicted"/>
<dbReference type="Gene3D" id="2.160.10.10">
    <property type="entry name" value="Hexapeptide repeat proteins"/>
    <property type="match status" value="1"/>
</dbReference>
<dbReference type="InterPro" id="IPR000873">
    <property type="entry name" value="AMP-dep_synth/lig_dom"/>
</dbReference>
<dbReference type="SUPFAM" id="SSF56801">
    <property type="entry name" value="Acetyl-CoA synthetase-like"/>
    <property type="match status" value="1"/>
</dbReference>
<dbReference type="Pfam" id="PF00501">
    <property type="entry name" value="AMP-binding"/>
    <property type="match status" value="1"/>
</dbReference>
<dbReference type="InterPro" id="IPR020459">
    <property type="entry name" value="AMP-binding"/>
</dbReference>
<keyword evidence="4" id="KW-0812">Transmembrane</keyword>
<dbReference type="PANTHER" id="PTHR45527">
    <property type="entry name" value="NONRIBOSOMAL PEPTIDE SYNTHETASE"/>
    <property type="match status" value="1"/>
</dbReference>
<dbReference type="Gene3D" id="1.10.1200.10">
    <property type="entry name" value="ACP-like"/>
    <property type="match status" value="1"/>
</dbReference>
<feature type="transmembrane region" description="Helical" evidence="4">
    <location>
        <begin position="941"/>
        <end position="963"/>
    </location>
</feature>
<dbReference type="CDD" id="cd05930">
    <property type="entry name" value="A_NRPS"/>
    <property type="match status" value="1"/>
</dbReference>
<feature type="transmembrane region" description="Helical" evidence="4">
    <location>
        <begin position="899"/>
        <end position="921"/>
    </location>
</feature>
<dbReference type="GO" id="GO:0044550">
    <property type="term" value="P:secondary metabolite biosynthetic process"/>
    <property type="evidence" value="ECO:0007669"/>
    <property type="project" value="TreeGrafter"/>
</dbReference>
<evidence type="ECO:0000256" key="4">
    <source>
        <dbReference type="SAM" id="Phobius"/>
    </source>
</evidence>
<feature type="region of interest" description="Disordered" evidence="3">
    <location>
        <begin position="1"/>
        <end position="27"/>
    </location>
</feature>
<dbReference type="Gene3D" id="3.30.300.30">
    <property type="match status" value="1"/>
</dbReference>
<accession>A0A512D2J7</accession>
<dbReference type="InterPro" id="IPR010071">
    <property type="entry name" value="AA_adenyl_dom"/>
</dbReference>
<dbReference type="SUPFAM" id="SSF51161">
    <property type="entry name" value="Trimeric LpxA-like enzymes"/>
    <property type="match status" value="2"/>
</dbReference>
<reference evidence="6 7" key="1">
    <citation type="submission" date="2019-07" db="EMBL/GenBank/DDBJ databases">
        <title>Whole genome shotgun sequence of Terrabacter aerolatus NBRC 106305.</title>
        <authorList>
            <person name="Hosoyama A."/>
            <person name="Uohara A."/>
            <person name="Ohji S."/>
            <person name="Ichikawa N."/>
        </authorList>
    </citation>
    <scope>NUCLEOTIDE SEQUENCE [LARGE SCALE GENOMIC DNA]</scope>
    <source>
        <strain evidence="6 7">NBRC 106305</strain>
    </source>
</reference>
<evidence type="ECO:0000313" key="6">
    <source>
        <dbReference type="EMBL" id="GEO30698.1"/>
    </source>
</evidence>
<dbReference type="PROSITE" id="PS50075">
    <property type="entry name" value="CARRIER"/>
    <property type="match status" value="1"/>
</dbReference>
<dbReference type="GO" id="GO:0043041">
    <property type="term" value="P:amino acid activation for nonribosomal peptide biosynthetic process"/>
    <property type="evidence" value="ECO:0007669"/>
    <property type="project" value="TreeGrafter"/>
</dbReference>
<dbReference type="Pfam" id="PF00550">
    <property type="entry name" value="PP-binding"/>
    <property type="match status" value="1"/>
</dbReference>
<feature type="transmembrane region" description="Helical" evidence="4">
    <location>
        <begin position="701"/>
        <end position="727"/>
    </location>
</feature>
<feature type="transmembrane region" description="Helical" evidence="4">
    <location>
        <begin position="1155"/>
        <end position="1179"/>
    </location>
</feature>
<dbReference type="PROSITE" id="PS00455">
    <property type="entry name" value="AMP_BINDING"/>
    <property type="match status" value="1"/>
</dbReference>
<comment type="caution">
    <text evidence="6">The sequence shown here is derived from an EMBL/GenBank/DDBJ whole genome shotgun (WGS) entry which is preliminary data.</text>
</comment>
<feature type="transmembrane region" description="Helical" evidence="4">
    <location>
        <begin position="668"/>
        <end position="689"/>
    </location>
</feature>
<dbReference type="InterPro" id="IPR042099">
    <property type="entry name" value="ANL_N_sf"/>
</dbReference>
<keyword evidence="4" id="KW-1133">Transmembrane helix</keyword>
<dbReference type="OrthoDB" id="2472181at2"/>
<keyword evidence="1" id="KW-0596">Phosphopantetheine</keyword>
<dbReference type="InterPro" id="IPR025110">
    <property type="entry name" value="AMP-bd_C"/>
</dbReference>
<dbReference type="NCBIfam" id="TIGR02353">
    <property type="entry name" value="NRPS_term_dom"/>
    <property type="match status" value="1"/>
</dbReference>
<dbReference type="InterPro" id="IPR009081">
    <property type="entry name" value="PP-bd_ACP"/>
</dbReference>
<evidence type="ECO:0000259" key="5">
    <source>
        <dbReference type="PROSITE" id="PS50075"/>
    </source>
</evidence>
<feature type="transmembrane region" description="Helical" evidence="4">
    <location>
        <begin position="747"/>
        <end position="770"/>
    </location>
</feature>
<sequence length="1405" mass="152471">MTFHRSPSTPPDNRPVTPGAAPDAMLRPGPVLAARDQRVRWRPGERLEHVFEQRCDVLRRDDPGHLAVDNGSVRLTYPELDQRANRLARHLRARGLSAGDRVGLVLDDPVWSYAAILAVLKLGAAYVPMDPAFPADRIGYIVQDAGVGAVLSLQHLVEPLAEVTVPVLRLDGDDGAVDRQDGSRLPEPDPGDDLAYVIYTSGSTGRPKGVAVEHASICNFVRVAGEVYGYRPDDRVYQGMTTAFDFSVEEMWVPWAAGATLVPKPPRTSLLGRELADYLERHRVSALCCVPTLLATLDPELADLRFLLVSGEACQKDLVSRWHRPGLRFLNVYGPTEATVTASWDVVHPDKPVTLGVPLPTYAAVILDPDEPRTVPVGELGEIGIAGVGLAREYVNRPEQTAAAFIPDFVGIEHNPGGRIYRTGDLGRFTPDGLIEYAGRIDTQVKIRGYRIELTEIESVVLEVPGVAQAVVDVHEPVGGTTQELVAYYTLRPGVGDVTDRVVHERLRRHLPAYMVPAYYEHLDAIPMLPSDKADRKRLPAPTHRLGPASTAPHAEPATDTERALARALESVLGVPQVSATAHFFDDLGANSLLLAQLSAWVRRDTDLPPLAMQEMYTHPTVRELAAAVSRHRSITDTETWAPRPPATSGQGVRRGEANGAQVALCGLLQVLIFLGYSYLMLAVTLVGYRWATAVTAPLLVWGRSIAFGVGTFVLLSTVPVLLKWVLVGRWTQTEFPVWGLAYLRFWFVHALVNTNPLRLFVGTPIYVVYLRALGARIGPGVSIFSTSVPVCTDLLTIGAGTAIRKDTRYACYRAYDGRIQTGPVTLGSDVLVGETSVLDIGTSMGDGAQLGHASSLQTGQEVPPGSRWHGSPARPTEADYRTVPEADCGRRRRVTYSILVLLGRLVLVGPAGITLLALALPTYLGSGHLDHGNPLFYRDVVVVSLVLYLGGLLAGLATVLVLPRVLHRFLAVGRTYPLYGFPYGVHRTITRLTNLKVFFTLTGDSSLIVHYLRLLGYRQPGLVQTGSNFGVALKHDTPFAVTVGSGTMVSDGLSIVDADYSSTSFRISPVTIGGNNFFGNGVAYPAGGRTGENVLFGTKTMVPVDGPVRENVGLLGSPPFEIPRSVERDAVFDDQRDPVVFRDRLHHKNVHNGVTIALFMTSRWFLVLCGLVFASYAAPALSSGSAAVLLAALLGFALLRLLLMLLWEWTALGFRRLVPRFCSIYDRQFWRHERYWKFLGAPPPALNGTPFRPLLWRVQGVRMGRRVFDDGLAVPEKTIVTIGDGCTFNPGSIIQCHSMEDGAFKLEGVRVGGRAQWPSCSRVCAAMAASPMAFGCTGKALIGPTAGSIHRCPTGAQASCPRELADMSMNRAPVLLAARRTASLSTSSSWASHGTSPMAIGMEG</sequence>
<feature type="domain" description="Carrier" evidence="5">
    <location>
        <begin position="556"/>
        <end position="633"/>
    </location>
</feature>
<evidence type="ECO:0000256" key="3">
    <source>
        <dbReference type="SAM" id="MobiDB-lite"/>
    </source>
</evidence>
<dbReference type="Gene3D" id="3.40.50.12780">
    <property type="entry name" value="N-terminal domain of ligase-like"/>
    <property type="match status" value="1"/>
</dbReference>
<keyword evidence="2" id="KW-0597">Phosphoprotein</keyword>
<feature type="transmembrane region" description="Helical" evidence="4">
    <location>
        <begin position="1185"/>
        <end position="1208"/>
    </location>
</feature>
<dbReference type="PRINTS" id="PR00154">
    <property type="entry name" value="AMPBINDING"/>
</dbReference>
<dbReference type="InterPro" id="IPR012728">
    <property type="entry name" value="Pls/PosA_C"/>
</dbReference>
<protein>
    <submittedName>
        <fullName evidence="6">Peptide synthetase</fullName>
    </submittedName>
</protein>
<dbReference type="NCBIfam" id="TIGR01733">
    <property type="entry name" value="AA-adenyl-dom"/>
    <property type="match status" value="1"/>
</dbReference>
<name>A0A512D2J7_9MICO</name>